<feature type="chain" id="PRO_5045426107" evidence="1">
    <location>
        <begin position="20"/>
        <end position="182"/>
    </location>
</feature>
<gene>
    <name evidence="2" type="ORF">CLO192961_LOCUS187564</name>
</gene>
<evidence type="ECO:0000313" key="3">
    <source>
        <dbReference type="Proteomes" id="UP000766486"/>
    </source>
</evidence>
<reference evidence="2 3" key="1">
    <citation type="submission" date="2019-06" db="EMBL/GenBank/DDBJ databases">
        <authorList>
            <person name="Broberg M."/>
        </authorList>
    </citation>
    <scope>NUCLEOTIDE SEQUENCE [LARGE SCALE GENOMIC DNA]</scope>
</reference>
<evidence type="ECO:0000313" key="2">
    <source>
        <dbReference type="EMBL" id="VUC26332.1"/>
    </source>
</evidence>
<evidence type="ECO:0000256" key="1">
    <source>
        <dbReference type="SAM" id="SignalP"/>
    </source>
</evidence>
<accession>A0ABY6U5G7</accession>
<feature type="signal peptide" evidence="1">
    <location>
        <begin position="1"/>
        <end position="19"/>
    </location>
</feature>
<dbReference type="EMBL" id="CABFNS010000746">
    <property type="protein sequence ID" value="VUC26332.1"/>
    <property type="molecule type" value="Genomic_DNA"/>
</dbReference>
<protein>
    <submittedName>
        <fullName evidence="2">Uncharacterized protein</fullName>
    </submittedName>
</protein>
<keyword evidence="3" id="KW-1185">Reference proteome</keyword>
<sequence>MRSIVFIFLAFVAMATALAIDPLIEDIKRELEEVPDDTEFALKTISLEDGRTQYEFLIDGEVTGKVILAEEDDEDDKFEFYDAEGNLVDPEANDEDDQAVQKRGWKWKIVKKLYKILKKYGKKAFKFFKCVGWSKHVFECLGEYLACYTSGIAPALCATGHYCIGKRAYTCAKKHPAQAHGN</sequence>
<organism evidence="2 3">
    <name type="scientific">Bionectria ochroleuca</name>
    <name type="common">Gliocladium roseum</name>
    <dbReference type="NCBI Taxonomy" id="29856"/>
    <lineage>
        <taxon>Eukaryota</taxon>
        <taxon>Fungi</taxon>
        <taxon>Dikarya</taxon>
        <taxon>Ascomycota</taxon>
        <taxon>Pezizomycotina</taxon>
        <taxon>Sordariomycetes</taxon>
        <taxon>Hypocreomycetidae</taxon>
        <taxon>Hypocreales</taxon>
        <taxon>Bionectriaceae</taxon>
        <taxon>Clonostachys</taxon>
    </lineage>
</organism>
<proteinExistence type="predicted"/>
<name>A0ABY6U5G7_BIOOC</name>
<dbReference type="Proteomes" id="UP000766486">
    <property type="component" value="Unassembled WGS sequence"/>
</dbReference>
<keyword evidence="1" id="KW-0732">Signal</keyword>
<comment type="caution">
    <text evidence="2">The sequence shown here is derived from an EMBL/GenBank/DDBJ whole genome shotgun (WGS) entry which is preliminary data.</text>
</comment>